<gene>
    <name evidence="2" type="ORF">TSOC_014170</name>
</gene>
<keyword evidence="1" id="KW-0472">Membrane</keyword>
<proteinExistence type="predicted"/>
<organism evidence="2 3">
    <name type="scientific">Tetrabaena socialis</name>
    <dbReference type="NCBI Taxonomy" id="47790"/>
    <lineage>
        <taxon>Eukaryota</taxon>
        <taxon>Viridiplantae</taxon>
        <taxon>Chlorophyta</taxon>
        <taxon>core chlorophytes</taxon>
        <taxon>Chlorophyceae</taxon>
        <taxon>CS clade</taxon>
        <taxon>Chlamydomonadales</taxon>
        <taxon>Tetrabaenaceae</taxon>
        <taxon>Tetrabaena</taxon>
    </lineage>
</organism>
<keyword evidence="1" id="KW-1133">Transmembrane helix</keyword>
<keyword evidence="3" id="KW-1185">Reference proteome</keyword>
<name>A0A2J7ZID1_9CHLO</name>
<evidence type="ECO:0000313" key="3">
    <source>
        <dbReference type="Proteomes" id="UP000236333"/>
    </source>
</evidence>
<sequence length="183" mass="18866">MDAAQDVVKAMSALVQQGVVSLSQLTGLTDTQLVQLVVAAVVALGLLYLLKDVIGTLLIPSIRVELTDAEANDTIDAVKYDPSKPADKDVVPCYDPSTLQLLGHLPAMSAAEVRARIARAKEASKPNAVAFGTALISMFYGPGLIYSVRGLASLLHCLAFPGSYGKGSVGTAAAGGVKAKKAA</sequence>
<accession>A0A2J7ZID1</accession>
<dbReference type="AlphaFoldDB" id="A0A2J7ZID1"/>
<reference evidence="2 3" key="1">
    <citation type="journal article" date="2017" name="Mol. Biol. Evol.">
        <title>The 4-celled Tetrabaena socialis nuclear genome reveals the essential components for genetic control of cell number at the origin of multicellularity in the volvocine lineage.</title>
        <authorList>
            <person name="Featherston J."/>
            <person name="Arakaki Y."/>
            <person name="Hanschen E.R."/>
            <person name="Ferris P.J."/>
            <person name="Michod R.E."/>
            <person name="Olson B.J.S.C."/>
            <person name="Nozaki H."/>
            <person name="Durand P.M."/>
        </authorList>
    </citation>
    <scope>NUCLEOTIDE SEQUENCE [LARGE SCALE GENOMIC DNA]</scope>
    <source>
        <strain evidence="2 3">NIES-571</strain>
    </source>
</reference>
<comment type="caution">
    <text evidence="2">The sequence shown here is derived from an EMBL/GenBank/DDBJ whole genome shotgun (WGS) entry which is preliminary data.</text>
</comment>
<feature type="transmembrane region" description="Helical" evidence="1">
    <location>
        <begin position="33"/>
        <end position="50"/>
    </location>
</feature>
<evidence type="ECO:0000256" key="1">
    <source>
        <dbReference type="SAM" id="Phobius"/>
    </source>
</evidence>
<dbReference type="EMBL" id="PGGS01001782">
    <property type="protein sequence ID" value="PNH00029.1"/>
    <property type="molecule type" value="Genomic_DNA"/>
</dbReference>
<protein>
    <submittedName>
        <fullName evidence="2">Uncharacterized protein</fullName>
    </submittedName>
</protein>
<dbReference type="Proteomes" id="UP000236333">
    <property type="component" value="Unassembled WGS sequence"/>
</dbReference>
<evidence type="ECO:0000313" key="2">
    <source>
        <dbReference type="EMBL" id="PNH00029.1"/>
    </source>
</evidence>
<keyword evidence="1" id="KW-0812">Transmembrane</keyword>